<accession>A0A1M6GC54</accession>
<evidence type="ECO:0000256" key="2">
    <source>
        <dbReference type="SAM" id="MobiDB-lite"/>
    </source>
</evidence>
<dbReference type="STRING" id="1122184.SAMN02745176_02300"/>
<dbReference type="OrthoDB" id="5362408at2"/>
<name>A0A1M6GC54_9FIRM</name>
<proteinExistence type="predicted"/>
<dbReference type="GO" id="GO:0051607">
    <property type="term" value="P:defense response to virus"/>
    <property type="evidence" value="ECO:0007669"/>
    <property type="project" value="UniProtKB-KW"/>
</dbReference>
<evidence type="ECO:0000313" key="5">
    <source>
        <dbReference type="Proteomes" id="UP000184442"/>
    </source>
</evidence>
<protein>
    <submittedName>
        <fullName evidence="4">CRISPR-associated protein</fullName>
    </submittedName>
</protein>
<organism evidence="4 5">
    <name type="scientific">Lutispora thermophila DSM 19022</name>
    <dbReference type="NCBI Taxonomy" id="1122184"/>
    <lineage>
        <taxon>Bacteria</taxon>
        <taxon>Bacillati</taxon>
        <taxon>Bacillota</taxon>
        <taxon>Clostridia</taxon>
        <taxon>Lutisporales</taxon>
        <taxon>Lutisporaceae</taxon>
        <taxon>Lutispora</taxon>
    </lineage>
</organism>
<keyword evidence="1" id="KW-0051">Antiviral defense</keyword>
<dbReference type="EMBL" id="FQZS01000015">
    <property type="protein sequence ID" value="SHJ07496.1"/>
    <property type="molecule type" value="Genomic_DNA"/>
</dbReference>
<evidence type="ECO:0000313" key="4">
    <source>
        <dbReference type="EMBL" id="SHJ07496.1"/>
    </source>
</evidence>
<feature type="region of interest" description="Disordered" evidence="2">
    <location>
        <begin position="646"/>
        <end position="671"/>
    </location>
</feature>
<gene>
    <name evidence="4" type="ORF">SAMN02745176_02300</name>
</gene>
<reference evidence="4 5" key="1">
    <citation type="submission" date="2016-11" db="EMBL/GenBank/DDBJ databases">
        <authorList>
            <person name="Jaros S."/>
            <person name="Januszkiewicz K."/>
            <person name="Wedrychowicz H."/>
        </authorList>
    </citation>
    <scope>NUCLEOTIDE SEQUENCE [LARGE SCALE GENOMIC DNA]</scope>
    <source>
        <strain evidence="4 5">DSM 19022</strain>
    </source>
</reference>
<dbReference type="Proteomes" id="UP000184442">
    <property type="component" value="Unassembled WGS sequence"/>
</dbReference>
<dbReference type="AlphaFoldDB" id="A0A1M6GC54"/>
<feature type="compositionally biased region" description="Low complexity" evidence="2">
    <location>
        <begin position="646"/>
        <end position="656"/>
    </location>
</feature>
<keyword evidence="5" id="KW-1185">Reference proteome</keyword>
<sequence length="691" mass="80964">MAKEKKERPVESGNYFVNPYAFINIDEECVRKPYELYENDGKDELLTGYMVCKITTKTPIFIPNITEEYAFKERVGADKKSYDFFSYDDISEEDRTDKYSKAIIPGSEIRGVIRSAYEAAFNGCMSSVDLERDLYKRTNEPKNPGFLIRRNGKWVIKPADSKAIKNVNEEKMKTVKEGQGVFVKNINSKKPYVDCNDIIFDNPEIINGYIHKGEEFGNRKCYSVFIYKNDEKEFEVDGECVDRLRKVLKLYRDERINIKLRERKEAGNDKATWFDEYEIKSDDEYKDGEQILIYYSSDKKYLSPSCITKEVFMNKTKDILINQGNHVPCNKINNICEACYLFGMIGEDNDNSLNGKIRFTDAEAIGEKDYKNYFGPIIGLKELASPKISATEFYMKRPEEANKSGVLWNYDYYIDRHKNKKEDPKNERIFINNPKIRGRKFYWHSDQTKDVKLSETSIRSCVIRPVGKEKEFTFSVYFNDLPKDLLTKLIWVISIENDKAHCHKIGRGKPIGFGSIKIKVQKIMTRKIEIEGDTIKYSVTPLPYESLDFSIIDKESKSIKEFLKITDFENKPSCVDYPKVENVEEKDKEKQSNEESYRWFMANREFPVDNCEISPIKQAIYKELPEILDENITLPIYRYESINNSNKKNKVNNNYQNRKKHSVGKQKNSNNKRLTYKPFVEKFKDLNLDEE</sequence>
<evidence type="ECO:0000259" key="3">
    <source>
        <dbReference type="Pfam" id="PF03787"/>
    </source>
</evidence>
<dbReference type="InterPro" id="IPR005537">
    <property type="entry name" value="RAMP_III_fam"/>
</dbReference>
<dbReference type="Pfam" id="PF03787">
    <property type="entry name" value="RAMPs"/>
    <property type="match status" value="1"/>
</dbReference>
<dbReference type="RefSeq" id="WP_073026346.1">
    <property type="nucleotide sequence ID" value="NZ_FQZS01000015.1"/>
</dbReference>
<evidence type="ECO:0000256" key="1">
    <source>
        <dbReference type="ARBA" id="ARBA00023118"/>
    </source>
</evidence>
<feature type="domain" description="CRISPR type III-associated protein" evidence="3">
    <location>
        <begin position="53"/>
        <end position="516"/>
    </location>
</feature>